<dbReference type="InterPro" id="IPR000719">
    <property type="entry name" value="Prot_kinase_dom"/>
</dbReference>
<evidence type="ECO:0000313" key="10">
    <source>
        <dbReference type="EMBL" id="CAJ1971360.1"/>
    </source>
</evidence>
<feature type="region of interest" description="Disordered" evidence="8">
    <location>
        <begin position="1"/>
        <end position="29"/>
    </location>
</feature>
<dbReference type="InterPro" id="IPR002110">
    <property type="entry name" value="Ankyrin_rpt"/>
</dbReference>
<dbReference type="SUPFAM" id="SSF56112">
    <property type="entry name" value="Protein kinase-like (PK-like)"/>
    <property type="match status" value="1"/>
</dbReference>
<comment type="subcellular location">
    <subcellularLocation>
        <location evidence="1">Cell membrane</location>
        <topology evidence="1">Peripheral membrane protein</topology>
        <orientation evidence="1">Cytoplasmic side</orientation>
    </subcellularLocation>
</comment>
<dbReference type="PROSITE" id="PS50011">
    <property type="entry name" value="PROTEIN_KINASE_DOM"/>
    <property type="match status" value="1"/>
</dbReference>
<proteinExistence type="inferred from homology"/>
<dbReference type="SMART" id="SM00248">
    <property type="entry name" value="ANK"/>
    <property type="match status" value="3"/>
</dbReference>
<dbReference type="SUPFAM" id="SSF48403">
    <property type="entry name" value="Ankyrin repeat"/>
    <property type="match status" value="1"/>
</dbReference>
<dbReference type="Gramene" id="rna-AYBTSS11_LOCUS23361">
    <property type="protein sequence ID" value="CAJ1971360.1"/>
    <property type="gene ID" value="gene-AYBTSS11_LOCUS23361"/>
</dbReference>
<evidence type="ECO:0000256" key="5">
    <source>
        <dbReference type="ARBA" id="ARBA00022777"/>
    </source>
</evidence>
<keyword evidence="4" id="KW-0547">Nucleotide-binding</keyword>
<gene>
    <name evidence="10" type="ORF">AYBTSS11_LOCUS23361</name>
</gene>
<accession>A0AA86T490</accession>
<evidence type="ECO:0000256" key="2">
    <source>
        <dbReference type="ARBA" id="ARBA00005843"/>
    </source>
</evidence>
<comment type="similarity">
    <text evidence="2">Belongs to the protein kinase superfamily. TKL Ser/Thr protein kinase family.</text>
</comment>
<dbReference type="Gene3D" id="1.10.510.10">
    <property type="entry name" value="Transferase(Phosphotransferase) domain 1"/>
    <property type="match status" value="1"/>
</dbReference>
<dbReference type="Pfam" id="PF12796">
    <property type="entry name" value="Ank_2"/>
    <property type="match status" value="1"/>
</dbReference>
<dbReference type="FunFam" id="1.10.510.10:FF:000763">
    <property type="entry name" value="Os01g0748600 protein"/>
    <property type="match status" value="1"/>
</dbReference>
<dbReference type="Gene3D" id="3.30.200.20">
    <property type="entry name" value="Phosphorylase Kinase, domain 1"/>
    <property type="match status" value="1"/>
</dbReference>
<dbReference type="InterPro" id="IPR011009">
    <property type="entry name" value="Kinase-like_dom_sf"/>
</dbReference>
<evidence type="ECO:0000256" key="7">
    <source>
        <dbReference type="PROSITE-ProRule" id="PRU00023"/>
    </source>
</evidence>
<dbReference type="InterPro" id="IPR001245">
    <property type="entry name" value="Ser-Thr/Tyr_kinase_cat_dom"/>
</dbReference>
<sequence>METKKLQPRFSLGRQSSLAPERAGAGEASEALDPTVRLMYLANEGDLDGIEELLDAGSDVNFTDIDGRTALHVAACQGRTDVVDLLLRRGAEVEPRDRWGSTVPLADAMYYKNHDVVKLLEKHGAKPPMTPMHVENAREVPEYEIDPSELDFTNSVCITKGTFRIALWRGTQVAVKTLGEEVFTDDDKVKAFHDELTLLEKIRHPNVVQFLGAVTQSTPMMIVTEYLPQGDLGAYMKRKGALKPVTAVKFALDIARGMNYLHEHKPEAIIHRDLEPSNILRDDSGHLKVADFGVSKLLKVAKTVKEDKPVTSLDTSWRYVAPEVYRNEEYDTKVDVFSFALILQEMIEGWPPFYAKPENEVPKAYVENERPPFRALPKLYAYGLKQLIEECWDEKPQRRPTFRQIIGRLENINYHLVQKRRWKTGAPGCIQHLEALFRGNRTSPSSRAIVRMLNMVNSIEGNVPKNYCLRKKKKGRVKEEIDVYGEKEGKKREPYFQIQKAGYVLSNILVLFKNVLIKVYLFDPRARVWLWLWGGSVLLEGAWTVDSVSPTFNLQGCDVSITLLQLLHQPRSGNKQEIILTKTYL</sequence>
<reference evidence="10" key="1">
    <citation type="submission" date="2023-10" db="EMBL/GenBank/DDBJ databases">
        <authorList>
            <person name="Domelevo Entfellner J.-B."/>
        </authorList>
    </citation>
    <scope>NUCLEOTIDE SEQUENCE</scope>
</reference>
<dbReference type="Gene3D" id="1.25.40.20">
    <property type="entry name" value="Ankyrin repeat-containing domain"/>
    <property type="match status" value="1"/>
</dbReference>
<dbReference type="GO" id="GO:0005886">
    <property type="term" value="C:plasma membrane"/>
    <property type="evidence" value="ECO:0007669"/>
    <property type="project" value="UniProtKB-SubCell"/>
</dbReference>
<protein>
    <recommendedName>
        <fullName evidence="9">Protein kinase domain-containing protein</fullName>
    </recommendedName>
</protein>
<dbReference type="Pfam" id="PF07714">
    <property type="entry name" value="PK_Tyr_Ser-Thr"/>
    <property type="match status" value="1"/>
</dbReference>
<keyword evidence="6" id="KW-0067">ATP-binding</keyword>
<keyword evidence="5" id="KW-0418">Kinase</keyword>
<evidence type="ECO:0000256" key="8">
    <source>
        <dbReference type="SAM" id="MobiDB-lite"/>
    </source>
</evidence>
<dbReference type="CDD" id="cd13999">
    <property type="entry name" value="STKc_MAP3K-like"/>
    <property type="match status" value="1"/>
</dbReference>
<dbReference type="PROSITE" id="PS50088">
    <property type="entry name" value="ANK_REPEAT"/>
    <property type="match status" value="1"/>
</dbReference>
<feature type="domain" description="Protein kinase" evidence="9">
    <location>
        <begin position="117"/>
        <end position="417"/>
    </location>
</feature>
<name>A0AA86T490_9FABA</name>
<dbReference type="GO" id="GO:0005524">
    <property type="term" value="F:ATP binding"/>
    <property type="evidence" value="ECO:0007669"/>
    <property type="project" value="UniProtKB-KW"/>
</dbReference>
<dbReference type="FunFam" id="3.30.200.20:FF:000180">
    <property type="entry name" value="serine/threonine-protein kinase STY46-like"/>
    <property type="match status" value="1"/>
</dbReference>
<dbReference type="EMBL" id="OY731405">
    <property type="protein sequence ID" value="CAJ1971360.1"/>
    <property type="molecule type" value="Genomic_DNA"/>
</dbReference>
<dbReference type="AlphaFoldDB" id="A0AA86T490"/>
<dbReference type="GO" id="GO:0004674">
    <property type="term" value="F:protein serine/threonine kinase activity"/>
    <property type="evidence" value="ECO:0007669"/>
    <property type="project" value="TreeGrafter"/>
</dbReference>
<feature type="repeat" description="ANK" evidence="7">
    <location>
        <begin position="66"/>
        <end position="98"/>
    </location>
</feature>
<keyword evidence="3" id="KW-0808">Transferase</keyword>
<dbReference type="PROSITE" id="PS50297">
    <property type="entry name" value="ANK_REP_REGION"/>
    <property type="match status" value="1"/>
</dbReference>
<evidence type="ECO:0000259" key="9">
    <source>
        <dbReference type="PROSITE" id="PS50011"/>
    </source>
</evidence>
<dbReference type="Proteomes" id="UP001189624">
    <property type="component" value="Chromosome 8"/>
</dbReference>
<organism evidence="10 11">
    <name type="scientific">Sphenostylis stenocarpa</name>
    <dbReference type="NCBI Taxonomy" id="92480"/>
    <lineage>
        <taxon>Eukaryota</taxon>
        <taxon>Viridiplantae</taxon>
        <taxon>Streptophyta</taxon>
        <taxon>Embryophyta</taxon>
        <taxon>Tracheophyta</taxon>
        <taxon>Spermatophyta</taxon>
        <taxon>Magnoliopsida</taxon>
        <taxon>eudicotyledons</taxon>
        <taxon>Gunneridae</taxon>
        <taxon>Pentapetalae</taxon>
        <taxon>rosids</taxon>
        <taxon>fabids</taxon>
        <taxon>Fabales</taxon>
        <taxon>Fabaceae</taxon>
        <taxon>Papilionoideae</taxon>
        <taxon>50 kb inversion clade</taxon>
        <taxon>NPAAA clade</taxon>
        <taxon>indigoferoid/millettioid clade</taxon>
        <taxon>Phaseoleae</taxon>
        <taxon>Sphenostylis</taxon>
    </lineage>
</organism>
<dbReference type="PANTHER" id="PTHR44329">
    <property type="entry name" value="SERINE/THREONINE-PROTEIN KINASE TNNI3K-RELATED"/>
    <property type="match status" value="1"/>
</dbReference>
<keyword evidence="7" id="KW-0040">ANK repeat</keyword>
<dbReference type="FunFam" id="1.25.40.20:FF:000439">
    <property type="entry name" value="Integrin-linked protein kinase family"/>
    <property type="match status" value="1"/>
</dbReference>
<evidence type="ECO:0000256" key="4">
    <source>
        <dbReference type="ARBA" id="ARBA00022741"/>
    </source>
</evidence>
<evidence type="ECO:0000313" key="11">
    <source>
        <dbReference type="Proteomes" id="UP001189624"/>
    </source>
</evidence>
<dbReference type="InterPro" id="IPR036770">
    <property type="entry name" value="Ankyrin_rpt-contain_sf"/>
</dbReference>
<keyword evidence="11" id="KW-1185">Reference proteome</keyword>
<dbReference type="InterPro" id="IPR051681">
    <property type="entry name" value="Ser/Thr_Kinases-Pseudokinases"/>
</dbReference>
<evidence type="ECO:0000256" key="6">
    <source>
        <dbReference type="ARBA" id="ARBA00022840"/>
    </source>
</evidence>
<evidence type="ECO:0000256" key="3">
    <source>
        <dbReference type="ARBA" id="ARBA00022679"/>
    </source>
</evidence>
<evidence type="ECO:0000256" key="1">
    <source>
        <dbReference type="ARBA" id="ARBA00004413"/>
    </source>
</evidence>
<dbReference type="PANTHER" id="PTHR44329:SF197">
    <property type="entry name" value="PROTEIN KINASE DOMAIN-CONTAINING PROTEIN"/>
    <property type="match status" value="1"/>
</dbReference>